<dbReference type="HAMAP" id="MF_00210">
    <property type="entry name" value="EPSP_synth"/>
    <property type="match status" value="1"/>
</dbReference>
<dbReference type="EC" id="2.5.1.19" evidence="8"/>
<reference evidence="11 12" key="1">
    <citation type="submission" date="2016-08" db="EMBL/GenBank/DDBJ databases">
        <title>Genome sequence of Clavibacter michiganensis spp strain CFBP8017.</title>
        <authorList>
            <person name="Thapa S.P."/>
            <person name="Coaker G."/>
            <person name="Jacques M.-A."/>
        </authorList>
    </citation>
    <scope>NUCLEOTIDE SEQUENCE [LARGE SCALE GENOMIC DNA]</scope>
    <source>
        <strain evidence="11">CFBP8017</strain>
    </source>
</reference>
<feature type="binding site" evidence="8">
    <location>
        <position position="123"/>
    </location>
    <ligand>
        <name>phosphoenolpyruvate</name>
        <dbReference type="ChEBI" id="CHEBI:58702"/>
    </ligand>
</feature>
<evidence type="ECO:0000256" key="5">
    <source>
        <dbReference type="ARBA" id="ARBA00022679"/>
    </source>
</evidence>
<evidence type="ECO:0000259" key="10">
    <source>
        <dbReference type="Pfam" id="PF00275"/>
    </source>
</evidence>
<dbReference type="CDD" id="cd01556">
    <property type="entry name" value="EPSP_synthase"/>
    <property type="match status" value="1"/>
</dbReference>
<dbReference type="PROSITE" id="PS00104">
    <property type="entry name" value="EPSP_SYNTHASE_1"/>
    <property type="match status" value="1"/>
</dbReference>
<dbReference type="PANTHER" id="PTHR21090">
    <property type="entry name" value="AROM/DEHYDROQUINATE SYNTHASE"/>
    <property type="match status" value="1"/>
</dbReference>
<evidence type="ECO:0000256" key="9">
    <source>
        <dbReference type="SAM" id="MobiDB-lite"/>
    </source>
</evidence>
<dbReference type="EMBL" id="MDJY01000006">
    <property type="protein sequence ID" value="OUE28755.1"/>
    <property type="molecule type" value="Genomic_DNA"/>
</dbReference>
<comment type="pathway">
    <text evidence="1 8">Metabolic intermediate biosynthesis; chorismate biosynthesis; chorismate from D-erythrose 4-phosphate and phosphoenolpyruvate: step 6/7.</text>
</comment>
<dbReference type="Gene3D" id="3.65.10.10">
    <property type="entry name" value="Enolpyruvate transferase domain"/>
    <property type="match status" value="2"/>
</dbReference>
<dbReference type="RefSeq" id="WP_086516089.1">
    <property type="nucleotide sequence ID" value="NZ_MDJY01000006.1"/>
</dbReference>
<feature type="binding site" evidence="8">
    <location>
        <position position="374"/>
    </location>
    <ligand>
        <name>3-phosphoshikimate</name>
        <dbReference type="ChEBI" id="CHEBI:145989"/>
    </ligand>
</feature>
<organism evidence="11 12">
    <name type="scientific">Clavibacter michiganensis</name>
    <dbReference type="NCBI Taxonomy" id="28447"/>
    <lineage>
        <taxon>Bacteria</taxon>
        <taxon>Bacillati</taxon>
        <taxon>Actinomycetota</taxon>
        <taxon>Actinomycetes</taxon>
        <taxon>Micrococcales</taxon>
        <taxon>Microbacteriaceae</taxon>
        <taxon>Clavibacter</taxon>
    </lineage>
</organism>
<comment type="subcellular location">
    <subcellularLocation>
        <location evidence="8">Cytoplasm</location>
    </subcellularLocation>
</comment>
<evidence type="ECO:0000256" key="2">
    <source>
        <dbReference type="ARBA" id="ARBA00009948"/>
    </source>
</evidence>
<evidence type="ECO:0000256" key="7">
    <source>
        <dbReference type="ARBA" id="ARBA00044633"/>
    </source>
</evidence>
<dbReference type="InterPro" id="IPR001986">
    <property type="entry name" value="Enolpyruvate_Tfrase_dom"/>
</dbReference>
<keyword evidence="3 8" id="KW-0963">Cytoplasm</keyword>
<dbReference type="GO" id="GO:0008652">
    <property type="term" value="P:amino acid biosynthetic process"/>
    <property type="evidence" value="ECO:0007669"/>
    <property type="project" value="UniProtKB-KW"/>
</dbReference>
<dbReference type="InterPro" id="IPR036968">
    <property type="entry name" value="Enolpyruvate_Tfrase_sf"/>
</dbReference>
<evidence type="ECO:0000313" key="11">
    <source>
        <dbReference type="EMBL" id="OUE28755.1"/>
    </source>
</evidence>
<dbReference type="UniPathway" id="UPA00053">
    <property type="reaction ID" value="UER00089"/>
</dbReference>
<feature type="binding site" evidence="8">
    <location>
        <position position="54"/>
    </location>
    <ligand>
        <name>3-phosphoshikimate</name>
        <dbReference type="ChEBI" id="CHEBI:145989"/>
    </ligand>
</feature>
<dbReference type="AlphaFoldDB" id="A0A251YX10"/>
<comment type="caution">
    <text evidence="11">The sequence shown here is derived from an EMBL/GenBank/DDBJ whole genome shotgun (WGS) entry which is preliminary data.</text>
</comment>
<gene>
    <name evidence="8 11" type="primary">aroA</name>
    <name evidence="11" type="ORF">BFL36_00670</name>
</gene>
<dbReference type="PIRSF" id="PIRSF000505">
    <property type="entry name" value="EPSPS"/>
    <property type="match status" value="1"/>
</dbReference>
<comment type="function">
    <text evidence="8">Catalyzes the transfer of the enolpyruvyl moiety of phosphoenolpyruvate (PEP) to the 5-hydroxyl of shikimate-3-phosphate (S3P) to produce enolpyruvyl shikimate-3-phosphate and inorganic phosphate.</text>
</comment>
<feature type="binding site" evidence="8">
    <location>
        <position position="199"/>
    </location>
    <ligand>
        <name>3-phosphoshikimate</name>
        <dbReference type="ChEBI" id="CHEBI:145989"/>
    </ligand>
</feature>
<feature type="domain" description="Enolpyruvate transferase" evidence="10">
    <location>
        <begin position="37"/>
        <end position="451"/>
    </location>
</feature>
<dbReference type="Proteomes" id="UP000195011">
    <property type="component" value="Unassembled WGS sequence"/>
</dbReference>
<dbReference type="PANTHER" id="PTHR21090:SF5">
    <property type="entry name" value="PENTAFUNCTIONAL AROM POLYPEPTIDE"/>
    <property type="match status" value="1"/>
</dbReference>
<protein>
    <recommendedName>
        <fullName evidence="8">3-phosphoshikimate 1-carboxyvinyltransferase</fullName>
        <ecNumber evidence="8">2.5.1.19</ecNumber>
    </recommendedName>
    <alternativeName>
        <fullName evidence="8">5-enolpyruvylshikimate-3-phosphate synthase</fullName>
        <shortName evidence="8">EPSP synthase</shortName>
        <shortName evidence="8">EPSPS</shortName>
    </alternativeName>
</protein>
<evidence type="ECO:0000313" key="12">
    <source>
        <dbReference type="Proteomes" id="UP000195011"/>
    </source>
</evidence>
<feature type="region of interest" description="Disordered" evidence="9">
    <location>
        <begin position="1"/>
        <end position="35"/>
    </location>
</feature>
<feature type="binding site" evidence="8">
    <location>
        <position position="197"/>
    </location>
    <ligand>
        <name>3-phosphoshikimate</name>
        <dbReference type="ChEBI" id="CHEBI:145989"/>
    </ligand>
</feature>
<feature type="binding site" evidence="8">
    <location>
        <position position="378"/>
    </location>
    <ligand>
        <name>phosphoenolpyruvate</name>
        <dbReference type="ChEBI" id="CHEBI:58702"/>
    </ligand>
</feature>
<name>A0A251YX10_9MICO</name>
<accession>A0A251YX10</accession>
<comment type="caution">
    <text evidence="8">Lacks conserved residue(s) required for the propagation of feature annotation.</text>
</comment>
<proteinExistence type="inferred from homology"/>
<dbReference type="Pfam" id="PF00275">
    <property type="entry name" value="EPSP_synthase"/>
    <property type="match status" value="1"/>
</dbReference>
<dbReference type="InterPro" id="IPR006264">
    <property type="entry name" value="EPSP_synthase"/>
</dbReference>
<evidence type="ECO:0000256" key="6">
    <source>
        <dbReference type="ARBA" id="ARBA00023141"/>
    </source>
</evidence>
<evidence type="ECO:0000256" key="4">
    <source>
        <dbReference type="ARBA" id="ARBA00022605"/>
    </source>
</evidence>
<feature type="binding site" evidence="8">
    <location>
        <position position="50"/>
    </location>
    <ligand>
        <name>3-phosphoshikimate</name>
        <dbReference type="ChEBI" id="CHEBI:145989"/>
    </ligand>
</feature>
<dbReference type="InterPro" id="IPR023193">
    <property type="entry name" value="EPSP_synthase_CS"/>
</dbReference>
<comment type="similarity">
    <text evidence="2 8">Belongs to the EPSP synthase family.</text>
</comment>
<evidence type="ECO:0000256" key="3">
    <source>
        <dbReference type="ARBA" id="ARBA00022490"/>
    </source>
</evidence>
<feature type="binding site" evidence="8">
    <location>
        <position position="151"/>
    </location>
    <ligand>
        <name>phosphoenolpyruvate</name>
        <dbReference type="ChEBI" id="CHEBI:58702"/>
    </ligand>
</feature>
<dbReference type="InterPro" id="IPR013792">
    <property type="entry name" value="RNA3'P_cycl/enolpyr_Trfase_a/b"/>
</dbReference>
<feature type="binding site" evidence="8">
    <location>
        <position position="444"/>
    </location>
    <ligand>
        <name>phosphoenolpyruvate</name>
        <dbReference type="ChEBI" id="CHEBI:58702"/>
    </ligand>
</feature>
<evidence type="ECO:0000256" key="1">
    <source>
        <dbReference type="ARBA" id="ARBA00004811"/>
    </source>
</evidence>
<feature type="binding site" evidence="8">
    <location>
        <position position="49"/>
    </location>
    <ligand>
        <name>phosphoenolpyruvate</name>
        <dbReference type="ChEBI" id="CHEBI:58702"/>
    </ligand>
</feature>
<dbReference type="FunFam" id="3.65.10.10:FF:000011">
    <property type="entry name" value="3-phosphoshikimate 1-carboxyvinyltransferase"/>
    <property type="match status" value="1"/>
</dbReference>
<dbReference type="NCBIfam" id="TIGR01356">
    <property type="entry name" value="aroA"/>
    <property type="match status" value="1"/>
</dbReference>
<dbReference type="PROSITE" id="PS00885">
    <property type="entry name" value="EPSP_SYNTHASE_2"/>
    <property type="match status" value="1"/>
</dbReference>
<feature type="binding site" evidence="8">
    <location>
        <position position="419"/>
    </location>
    <ligand>
        <name>phosphoenolpyruvate</name>
        <dbReference type="ChEBI" id="CHEBI:58702"/>
    </ligand>
</feature>
<feature type="binding site" evidence="8">
    <location>
        <position position="49"/>
    </location>
    <ligand>
        <name>3-phosphoshikimate</name>
        <dbReference type="ChEBI" id="CHEBI:145989"/>
    </ligand>
</feature>
<feature type="binding site" evidence="8">
    <location>
        <position position="347"/>
    </location>
    <ligand>
        <name>3-phosphoshikimate</name>
        <dbReference type="ChEBI" id="CHEBI:145989"/>
    </ligand>
</feature>
<dbReference type="GO" id="GO:0005737">
    <property type="term" value="C:cytoplasm"/>
    <property type="evidence" value="ECO:0007669"/>
    <property type="project" value="UniProtKB-SubCell"/>
</dbReference>
<dbReference type="FunFam" id="3.65.10.10:FF:000010">
    <property type="entry name" value="3-phosphoshikimate 1-carboxyvinyltransferase"/>
    <property type="match status" value="1"/>
</dbReference>
<keyword evidence="5 8" id="KW-0808">Transferase</keyword>
<evidence type="ECO:0000256" key="8">
    <source>
        <dbReference type="HAMAP-Rule" id="MF_00210"/>
    </source>
</evidence>
<dbReference type="GO" id="GO:0009073">
    <property type="term" value="P:aromatic amino acid family biosynthetic process"/>
    <property type="evidence" value="ECO:0007669"/>
    <property type="project" value="UniProtKB-KW"/>
</dbReference>
<feature type="active site" description="Proton acceptor" evidence="8">
    <location>
        <position position="347"/>
    </location>
</feature>
<keyword evidence="4 8" id="KW-0028">Amino-acid biosynthesis</keyword>
<dbReference type="GO" id="GO:0009423">
    <property type="term" value="P:chorismate biosynthetic process"/>
    <property type="evidence" value="ECO:0007669"/>
    <property type="project" value="UniProtKB-UniRule"/>
</dbReference>
<feature type="binding site" evidence="8">
    <location>
        <position position="199"/>
    </location>
    <ligand>
        <name>phosphoenolpyruvate</name>
        <dbReference type="ChEBI" id="CHEBI:58702"/>
    </ligand>
</feature>
<comment type="subunit">
    <text evidence="8">Monomer.</text>
</comment>
<sequence>MEIFRYSGPTFSPYDDDRTHQPVPEDDGPWAAPVAEGPLDATVPLPGSKSLTNRELVLSALADAPSVLRAPLHSRDTRLMIEALRTLGTGIEEVDGDGAFGPDLRITPAELAGGVTIECGLAGTVMRFLPPVAALALGPVSFDGDPSARRRPMSGTIEALRALGVDVNDDGRRALPFSLYGTGEVPGGEVGIDASASSQFVSGLLLAAPRFTAGLRLRHTGTTLPSMPHIAMTIRTLAERGVVVESPEPGLWVVPPSAIGGREVAIEPDLSNAAPFLVAALVAGGRVTIPGWPAETTQVGADLIELLPRFGATVTREGGALVVDGGPGLAAGGRIPGVDLDLSRGGELAPALVALAALADGPSRITGIGHLRGHETDRLAALAAEITGLGGSVTELEDGLAIDPAPLHGGPWRAYEDHRMATAGAIIGLAVPGVEIDDIGTTAKTLPQFPELWLGALLGRAPRAAVDPLALGGVTGPGGLGGIL</sequence>
<feature type="binding site" evidence="8">
    <location>
        <position position="198"/>
    </location>
    <ligand>
        <name>3-phosphoshikimate</name>
        <dbReference type="ChEBI" id="CHEBI:145989"/>
    </ligand>
</feature>
<keyword evidence="6 8" id="KW-0057">Aromatic amino acid biosynthesis</keyword>
<feature type="binding site" evidence="8">
    <location>
        <position position="226"/>
    </location>
    <ligand>
        <name>3-phosphoshikimate</name>
        <dbReference type="ChEBI" id="CHEBI:145989"/>
    </ligand>
</feature>
<dbReference type="GO" id="GO:0003866">
    <property type="term" value="F:3-phosphoshikimate 1-carboxyvinyltransferase activity"/>
    <property type="evidence" value="ECO:0007669"/>
    <property type="project" value="UniProtKB-UniRule"/>
</dbReference>
<comment type="catalytic activity">
    <reaction evidence="7">
        <text>3-phosphoshikimate + phosphoenolpyruvate = 5-O-(1-carboxyvinyl)-3-phosphoshikimate + phosphate</text>
        <dbReference type="Rhea" id="RHEA:21256"/>
        <dbReference type="ChEBI" id="CHEBI:43474"/>
        <dbReference type="ChEBI" id="CHEBI:57701"/>
        <dbReference type="ChEBI" id="CHEBI:58702"/>
        <dbReference type="ChEBI" id="CHEBI:145989"/>
        <dbReference type="EC" id="2.5.1.19"/>
    </reaction>
    <physiologicalReaction direction="left-to-right" evidence="7">
        <dbReference type="Rhea" id="RHEA:21257"/>
    </physiologicalReaction>
</comment>
<dbReference type="SUPFAM" id="SSF55205">
    <property type="entry name" value="EPT/RTPC-like"/>
    <property type="match status" value="1"/>
</dbReference>